<feature type="region of interest" description="Disordered" evidence="4">
    <location>
        <begin position="1"/>
        <end position="36"/>
    </location>
</feature>
<comment type="similarity">
    <text evidence="2">Belongs to the PqqA family.</text>
</comment>
<name>A0A3D9SNT5_9ACTN</name>
<dbReference type="OrthoDB" id="3483746at2"/>
<dbReference type="Proteomes" id="UP000256661">
    <property type="component" value="Unassembled WGS sequence"/>
</dbReference>
<organism evidence="5 6">
    <name type="scientific">Thermomonospora umbrina</name>
    <dbReference type="NCBI Taxonomy" id="111806"/>
    <lineage>
        <taxon>Bacteria</taxon>
        <taxon>Bacillati</taxon>
        <taxon>Actinomycetota</taxon>
        <taxon>Actinomycetes</taxon>
        <taxon>Streptosporangiales</taxon>
        <taxon>Thermomonosporaceae</taxon>
        <taxon>Thermomonospora</taxon>
    </lineage>
</organism>
<dbReference type="EMBL" id="QTTT01000001">
    <property type="protein sequence ID" value="REE97599.1"/>
    <property type="molecule type" value="Genomic_DNA"/>
</dbReference>
<dbReference type="NCBIfam" id="TIGR02107">
    <property type="entry name" value="PQQ_syn_pqqA"/>
    <property type="match status" value="1"/>
</dbReference>
<dbReference type="GO" id="GO:0018189">
    <property type="term" value="P:pyrroloquinoline quinone biosynthetic process"/>
    <property type="evidence" value="ECO:0007669"/>
    <property type="project" value="UniProtKB-UniPathway"/>
</dbReference>
<dbReference type="AlphaFoldDB" id="A0A3D9SNT5"/>
<sequence length="56" mass="6475">MNERNHLEFPEPAHREPPPRNSEGHGRPGDLSTWHKPAYEVVETSMEITGYYLTGR</sequence>
<evidence type="ECO:0000313" key="6">
    <source>
        <dbReference type="Proteomes" id="UP000256661"/>
    </source>
</evidence>
<keyword evidence="6" id="KW-1185">Reference proteome</keyword>
<proteinExistence type="inferred from homology"/>
<dbReference type="Pfam" id="PF08042">
    <property type="entry name" value="PqqA"/>
    <property type="match status" value="1"/>
</dbReference>
<feature type="compositionally biased region" description="Basic and acidic residues" evidence="4">
    <location>
        <begin position="1"/>
        <end position="28"/>
    </location>
</feature>
<dbReference type="UniPathway" id="UPA00539"/>
<accession>A0A3D9SNT5</accession>
<evidence type="ECO:0000256" key="1">
    <source>
        <dbReference type="ARBA" id="ARBA00004886"/>
    </source>
</evidence>
<comment type="pathway">
    <text evidence="1">Cofactor biosynthesis; pyrroloquinoline quinone biosynthesis.</text>
</comment>
<evidence type="ECO:0000313" key="5">
    <source>
        <dbReference type="EMBL" id="REE97599.1"/>
    </source>
</evidence>
<comment type="caution">
    <text evidence="5">The sequence shown here is derived from an EMBL/GenBank/DDBJ whole genome shotgun (WGS) entry which is preliminary data.</text>
</comment>
<dbReference type="InterPro" id="IPR011725">
    <property type="entry name" value="PQQ_synth_PqqA"/>
</dbReference>
<dbReference type="RefSeq" id="WP_116023073.1">
    <property type="nucleotide sequence ID" value="NZ_QTTT01000001.1"/>
</dbReference>
<evidence type="ECO:0000256" key="4">
    <source>
        <dbReference type="SAM" id="MobiDB-lite"/>
    </source>
</evidence>
<gene>
    <name evidence="5" type="ORF">DFJ69_3072</name>
</gene>
<reference evidence="5 6" key="1">
    <citation type="submission" date="2018-08" db="EMBL/GenBank/DDBJ databases">
        <title>Sequencing the genomes of 1000 actinobacteria strains.</title>
        <authorList>
            <person name="Klenk H.-P."/>
        </authorList>
    </citation>
    <scope>NUCLEOTIDE SEQUENCE [LARGE SCALE GENOMIC DNA]</scope>
    <source>
        <strain evidence="5 6">DSM 43927</strain>
    </source>
</reference>
<protein>
    <recommendedName>
        <fullName evidence="3">Coenzyme PQQ synthesis protein A</fullName>
    </recommendedName>
</protein>
<evidence type="ECO:0000256" key="2">
    <source>
        <dbReference type="ARBA" id="ARBA00009325"/>
    </source>
</evidence>
<evidence type="ECO:0000256" key="3">
    <source>
        <dbReference type="ARBA" id="ARBA00015086"/>
    </source>
</evidence>